<gene>
    <name evidence="1" type="ORF">GIL414_LOCUS86913</name>
</gene>
<name>A0A8S3K1L0_9BILA</name>
<dbReference type="EMBL" id="CAJOBJ010377358">
    <property type="protein sequence ID" value="CAF5226057.1"/>
    <property type="molecule type" value="Genomic_DNA"/>
</dbReference>
<dbReference type="AlphaFoldDB" id="A0A8S3K1L0"/>
<evidence type="ECO:0000313" key="1">
    <source>
        <dbReference type="EMBL" id="CAF5226057.1"/>
    </source>
</evidence>
<accession>A0A8S3K1L0</accession>
<reference evidence="1" key="1">
    <citation type="submission" date="2021-02" db="EMBL/GenBank/DDBJ databases">
        <authorList>
            <person name="Nowell W R."/>
        </authorList>
    </citation>
    <scope>NUCLEOTIDE SEQUENCE</scope>
</reference>
<evidence type="ECO:0000313" key="2">
    <source>
        <dbReference type="Proteomes" id="UP000681720"/>
    </source>
</evidence>
<comment type="caution">
    <text evidence="1">The sequence shown here is derived from an EMBL/GenBank/DDBJ whole genome shotgun (WGS) entry which is preliminary data.</text>
</comment>
<protein>
    <submittedName>
        <fullName evidence="1">Uncharacterized protein</fullName>
    </submittedName>
</protein>
<organism evidence="1 2">
    <name type="scientific">Rotaria magnacalcarata</name>
    <dbReference type="NCBI Taxonomy" id="392030"/>
    <lineage>
        <taxon>Eukaryota</taxon>
        <taxon>Metazoa</taxon>
        <taxon>Spiralia</taxon>
        <taxon>Gnathifera</taxon>
        <taxon>Rotifera</taxon>
        <taxon>Eurotatoria</taxon>
        <taxon>Bdelloidea</taxon>
        <taxon>Philodinida</taxon>
        <taxon>Philodinidae</taxon>
        <taxon>Rotaria</taxon>
    </lineage>
</organism>
<feature type="non-terminal residue" evidence="1">
    <location>
        <position position="1"/>
    </location>
</feature>
<proteinExistence type="predicted"/>
<dbReference type="Proteomes" id="UP000681720">
    <property type="component" value="Unassembled WGS sequence"/>
</dbReference>
<sequence length="29" mass="3249">MSLPPETFEKTVKAIPDKLYTELLPATKS</sequence>